<reference evidence="1 2" key="1">
    <citation type="submission" date="2023-01" db="EMBL/GenBank/DDBJ databases">
        <title>Analysis of 21 Apiospora genomes using comparative genomics revels a genus with tremendous synthesis potential of carbohydrate active enzymes and secondary metabolites.</title>
        <authorList>
            <person name="Sorensen T."/>
        </authorList>
    </citation>
    <scope>NUCLEOTIDE SEQUENCE [LARGE SCALE GENOMIC DNA]</scope>
    <source>
        <strain evidence="1 2">CBS 117206</strain>
    </source>
</reference>
<dbReference type="Proteomes" id="UP001392437">
    <property type="component" value="Unassembled WGS sequence"/>
</dbReference>
<dbReference type="EMBL" id="JAQQWP010000009">
    <property type="protein sequence ID" value="KAK8101462.1"/>
    <property type="molecule type" value="Genomic_DNA"/>
</dbReference>
<dbReference type="Pfam" id="PF12224">
    <property type="entry name" value="Amidoligase_2"/>
    <property type="match status" value="1"/>
</dbReference>
<proteinExistence type="predicted"/>
<keyword evidence="2" id="KW-1185">Reference proteome</keyword>
<accession>A0AAW0QFF3</accession>
<evidence type="ECO:0000313" key="2">
    <source>
        <dbReference type="Proteomes" id="UP001392437"/>
    </source>
</evidence>
<evidence type="ECO:0000313" key="1">
    <source>
        <dbReference type="EMBL" id="KAK8101462.1"/>
    </source>
</evidence>
<gene>
    <name evidence="1" type="ORF">PG999_011836</name>
</gene>
<dbReference type="PANTHER" id="PTHR36847:SF1">
    <property type="entry name" value="AMIDOLIGASE ENZYME"/>
    <property type="match status" value="1"/>
</dbReference>
<name>A0AAW0QFF3_9PEZI</name>
<protein>
    <recommendedName>
        <fullName evidence="3">Amidoligase enzyme</fullName>
    </recommendedName>
</protein>
<organism evidence="1 2">
    <name type="scientific">Apiospora kogelbergensis</name>
    <dbReference type="NCBI Taxonomy" id="1337665"/>
    <lineage>
        <taxon>Eukaryota</taxon>
        <taxon>Fungi</taxon>
        <taxon>Dikarya</taxon>
        <taxon>Ascomycota</taxon>
        <taxon>Pezizomycotina</taxon>
        <taxon>Sordariomycetes</taxon>
        <taxon>Xylariomycetidae</taxon>
        <taxon>Amphisphaeriales</taxon>
        <taxon>Apiosporaceae</taxon>
        <taxon>Apiospora</taxon>
    </lineage>
</organism>
<dbReference type="PANTHER" id="PTHR36847">
    <property type="entry name" value="AMIDOLIGASE ENZYME"/>
    <property type="match status" value="1"/>
</dbReference>
<dbReference type="AlphaFoldDB" id="A0AAW0QFF3"/>
<evidence type="ECO:0008006" key="3">
    <source>
        <dbReference type="Google" id="ProtNLM"/>
    </source>
</evidence>
<dbReference type="InterPro" id="IPR022025">
    <property type="entry name" value="Amidoligase_2"/>
</dbReference>
<comment type="caution">
    <text evidence="1">The sequence shown here is derived from an EMBL/GenBank/DDBJ whole genome shotgun (WGS) entry which is preliminary data.</text>
</comment>
<sequence length="422" mass="47505">MDDSTVRGTLGFEFEFFPTVLCQWTLNEVQAQAQSPDFISKITGQESAMQLEQLFPGCLVVATGQSLEKHAYIVRELLEHLRQKGLHVNDTDANLMPKVPSDPALSEQVSPYAMNATDEKYHRWSVTEDITVSSRGTFDPFDPRHTRDTYLENEIQGSHGVEIITPAITDTPGDYQEVVKVFNLLRGLFFLHVNDTCGLHVHVAFGKHVITMPPLRKIACLLFALDPFLATIHPDHRTNNNASCPSIRKLSNVAKGWKFADAVNDLNRSRMGADDEWDPVYAQTATNMGDSMLEYVAIPDAVAEIQACKKSEEVAWLLHCGFRANYNFNGFLDGTLNPTVEFREHAATTDAGRVVAWGRFCVALLRYAAFDMSDEDLKEIVMDCNEAETESEPQRKAKLWQLLDFMNLQDNAFDLNVPRPRT</sequence>